<dbReference type="AlphaFoldDB" id="A0AAV4IZ90"/>
<dbReference type="InterPro" id="IPR029056">
    <property type="entry name" value="Ribokinase-like"/>
</dbReference>
<dbReference type="Gene3D" id="3.30.1110.10">
    <property type="match status" value="1"/>
</dbReference>
<protein>
    <submittedName>
        <fullName evidence="1">Uncharacterized protein</fullName>
    </submittedName>
</protein>
<organism evidence="1 2">
    <name type="scientific">Elysia marginata</name>
    <dbReference type="NCBI Taxonomy" id="1093978"/>
    <lineage>
        <taxon>Eukaryota</taxon>
        <taxon>Metazoa</taxon>
        <taxon>Spiralia</taxon>
        <taxon>Lophotrochozoa</taxon>
        <taxon>Mollusca</taxon>
        <taxon>Gastropoda</taxon>
        <taxon>Heterobranchia</taxon>
        <taxon>Euthyneura</taxon>
        <taxon>Panpulmonata</taxon>
        <taxon>Sacoglossa</taxon>
        <taxon>Placobranchoidea</taxon>
        <taxon>Plakobranchidae</taxon>
        <taxon>Elysia</taxon>
    </lineage>
</organism>
<proteinExistence type="predicted"/>
<comment type="caution">
    <text evidence="1">The sequence shown here is derived from an EMBL/GenBank/DDBJ whole genome shotgun (WGS) entry which is preliminary data.</text>
</comment>
<reference evidence="1 2" key="1">
    <citation type="journal article" date="2021" name="Elife">
        <title>Chloroplast acquisition without the gene transfer in kleptoplastic sea slugs, Plakobranchus ocellatus.</title>
        <authorList>
            <person name="Maeda T."/>
            <person name="Takahashi S."/>
            <person name="Yoshida T."/>
            <person name="Shimamura S."/>
            <person name="Takaki Y."/>
            <person name="Nagai Y."/>
            <person name="Toyoda A."/>
            <person name="Suzuki Y."/>
            <person name="Arimoto A."/>
            <person name="Ishii H."/>
            <person name="Satoh N."/>
            <person name="Nishiyama T."/>
            <person name="Hasebe M."/>
            <person name="Maruyama T."/>
            <person name="Minagawa J."/>
            <person name="Obokata J."/>
            <person name="Shigenobu S."/>
        </authorList>
    </citation>
    <scope>NUCLEOTIDE SEQUENCE [LARGE SCALE GENOMIC DNA]</scope>
</reference>
<dbReference type="EMBL" id="BMAT01013585">
    <property type="protein sequence ID" value="GFS15754.1"/>
    <property type="molecule type" value="Genomic_DNA"/>
</dbReference>
<sequence length="125" mass="14035">MKLVIGLPRCGGDIMKTAEAAQWILLYPKSVAFLGSSGGDMHLEEITYCMQEMHVAYKLETKIKNTTSLQLILRHGKRWSEIYMFDPNATSLTLQFIDRPRVITLLERAELIFISVAGLGLPAAH</sequence>
<dbReference type="Proteomes" id="UP000762676">
    <property type="component" value="Unassembled WGS sequence"/>
</dbReference>
<evidence type="ECO:0000313" key="2">
    <source>
        <dbReference type="Proteomes" id="UP000762676"/>
    </source>
</evidence>
<name>A0AAV4IZ90_9GAST</name>
<evidence type="ECO:0000313" key="1">
    <source>
        <dbReference type="EMBL" id="GFS15754.1"/>
    </source>
</evidence>
<keyword evidence="2" id="KW-1185">Reference proteome</keyword>
<dbReference type="Gene3D" id="3.40.1190.20">
    <property type="match status" value="1"/>
</dbReference>
<accession>A0AAV4IZ90</accession>
<gene>
    <name evidence="1" type="ORF">ElyMa_006778800</name>
</gene>